<dbReference type="Proteomes" id="UP000799441">
    <property type="component" value="Unassembled WGS sequence"/>
</dbReference>
<dbReference type="SUPFAM" id="SSF52540">
    <property type="entry name" value="P-loop containing nucleoside triphosphate hydrolases"/>
    <property type="match status" value="1"/>
</dbReference>
<sequence>MLSPFRIAGRRICLRYQRGHLIPEQNGLKLAERLTWHRRDGTLKKAFHVSSYRPQESTLAPSHTRPHETLSTPSHATQGSIHELPAHCPGCGAPSQTVTLGSAGYYDLERRAVTSHLNSKRRESENEIFQAAMAHLNGEMDPDSETESAIGRLEAEVPTCDRCHRLRHHSEGEGIVHPSMDSIREIIEESPHKHNHIYHVLDAADFPLSLIPNLTTALELPHLRTQNRRSKSIRYSRGRVAEVSFVITRSDLLAPKKEQVDRLLPYLQDVLRDALGRSGRKVRLGNVRCVSSKRGWWTPNVKEDIWNRGGAAWMVGKVNVGKSALFEVVFPKGRKEQGKLEMERSERDAETSQRKTGQNLKKIAEQTWKSEVEQDETGLDKLLSVSQQDSNKSGLGKSKRKLRADDVVTQEKGLQESDLLLDDAHAKQLEEEALHSTEDEADLMDSLSLLPPPQPERQYPTMPLVSSLPGTTASPIRIPFGSGKGELIDLPGISRSNLSTHVLLEHHNDLIMHARPLPSQLSIKPGQSLLLGGMIRITPKIPPQDDGPSNDSLVYLVNPFLPTNVTAHVTNTEKAIGIQTGQLPDGTDYTGNVPSLLTQSSKSLIASAGDFPLSHDVTKSRTGALTDKAAGKMKPVNLPFIVYGIDILIEGVGWVELTCQIRRPRDMQSWSALDRQMKERLPEVEVWSPKGKYVGSRRPMNAWVLTGLRRGDKGKSRHGLKGRPRMSASFMERTRRGTG</sequence>
<dbReference type="AlphaFoldDB" id="A0A9P4QFJ8"/>
<gene>
    <name evidence="2" type="ORF">K431DRAFT_282246</name>
</gene>
<evidence type="ECO:0000313" key="3">
    <source>
        <dbReference type="Proteomes" id="UP000799441"/>
    </source>
</evidence>
<evidence type="ECO:0000313" key="2">
    <source>
        <dbReference type="EMBL" id="KAF2723981.1"/>
    </source>
</evidence>
<feature type="region of interest" description="Disordered" evidence="1">
    <location>
        <begin position="711"/>
        <end position="739"/>
    </location>
</feature>
<dbReference type="Gene3D" id="3.40.50.300">
    <property type="entry name" value="P-loop containing nucleotide triphosphate hydrolases"/>
    <property type="match status" value="1"/>
</dbReference>
<feature type="region of interest" description="Disordered" evidence="1">
    <location>
        <begin position="382"/>
        <end position="403"/>
    </location>
</feature>
<dbReference type="InterPro" id="IPR050896">
    <property type="entry name" value="Mito_lipid_metab_GTPase"/>
</dbReference>
<dbReference type="OrthoDB" id="1696305at2759"/>
<reference evidence="2" key="1">
    <citation type="journal article" date="2020" name="Stud. Mycol.">
        <title>101 Dothideomycetes genomes: a test case for predicting lifestyles and emergence of pathogens.</title>
        <authorList>
            <person name="Haridas S."/>
            <person name="Albert R."/>
            <person name="Binder M."/>
            <person name="Bloem J."/>
            <person name="Labutti K."/>
            <person name="Salamov A."/>
            <person name="Andreopoulos B."/>
            <person name="Baker S."/>
            <person name="Barry K."/>
            <person name="Bills G."/>
            <person name="Bluhm B."/>
            <person name="Cannon C."/>
            <person name="Castanera R."/>
            <person name="Culley D."/>
            <person name="Daum C."/>
            <person name="Ezra D."/>
            <person name="Gonzalez J."/>
            <person name="Henrissat B."/>
            <person name="Kuo A."/>
            <person name="Liang C."/>
            <person name="Lipzen A."/>
            <person name="Lutzoni F."/>
            <person name="Magnuson J."/>
            <person name="Mondo S."/>
            <person name="Nolan M."/>
            <person name="Ohm R."/>
            <person name="Pangilinan J."/>
            <person name="Park H.-J."/>
            <person name="Ramirez L."/>
            <person name="Alfaro M."/>
            <person name="Sun H."/>
            <person name="Tritt A."/>
            <person name="Yoshinaga Y."/>
            <person name="Zwiers L.-H."/>
            <person name="Turgeon B."/>
            <person name="Goodwin S."/>
            <person name="Spatafora J."/>
            <person name="Crous P."/>
            <person name="Grigoriev I."/>
        </authorList>
    </citation>
    <scope>NUCLEOTIDE SEQUENCE</scope>
    <source>
        <strain evidence="2">CBS 116435</strain>
    </source>
</reference>
<feature type="region of interest" description="Disordered" evidence="1">
    <location>
        <begin position="337"/>
        <end position="361"/>
    </location>
</feature>
<dbReference type="PANTHER" id="PTHR46434:SF1">
    <property type="entry name" value="GENETIC INTERACTOR OF PROHIBITINS 3, MITOCHONDRIAL"/>
    <property type="match status" value="1"/>
</dbReference>
<feature type="compositionally biased region" description="Polar residues" evidence="1">
    <location>
        <begin position="52"/>
        <end position="61"/>
    </location>
</feature>
<dbReference type="InterPro" id="IPR027417">
    <property type="entry name" value="P-loop_NTPase"/>
</dbReference>
<feature type="compositionally biased region" description="Polar residues" evidence="1">
    <location>
        <begin position="384"/>
        <end position="393"/>
    </location>
</feature>
<dbReference type="PANTHER" id="PTHR46434">
    <property type="entry name" value="GENETIC INTERACTOR OF PROHIBITINS 3, MITOCHONDRIAL"/>
    <property type="match status" value="1"/>
</dbReference>
<feature type="region of interest" description="Disordered" evidence="1">
    <location>
        <begin position="52"/>
        <end position="79"/>
    </location>
</feature>
<proteinExistence type="predicted"/>
<comment type="caution">
    <text evidence="2">The sequence shown here is derived from an EMBL/GenBank/DDBJ whole genome shotgun (WGS) entry which is preliminary data.</text>
</comment>
<protein>
    <recommendedName>
        <fullName evidence="4">Genetic interactor of prohibitins 3, mitochondrial</fullName>
    </recommendedName>
</protein>
<evidence type="ECO:0000256" key="1">
    <source>
        <dbReference type="SAM" id="MobiDB-lite"/>
    </source>
</evidence>
<feature type="compositionally biased region" description="Basic and acidic residues" evidence="1">
    <location>
        <begin position="337"/>
        <end position="353"/>
    </location>
</feature>
<name>A0A9P4QFJ8_9PEZI</name>
<accession>A0A9P4QFJ8</accession>
<organism evidence="2 3">
    <name type="scientific">Polychaeton citri CBS 116435</name>
    <dbReference type="NCBI Taxonomy" id="1314669"/>
    <lineage>
        <taxon>Eukaryota</taxon>
        <taxon>Fungi</taxon>
        <taxon>Dikarya</taxon>
        <taxon>Ascomycota</taxon>
        <taxon>Pezizomycotina</taxon>
        <taxon>Dothideomycetes</taxon>
        <taxon>Dothideomycetidae</taxon>
        <taxon>Capnodiales</taxon>
        <taxon>Capnodiaceae</taxon>
        <taxon>Polychaeton</taxon>
    </lineage>
</organism>
<feature type="compositionally biased region" description="Basic residues" evidence="1">
    <location>
        <begin position="715"/>
        <end position="724"/>
    </location>
</feature>
<dbReference type="EMBL" id="MU003773">
    <property type="protein sequence ID" value="KAF2723981.1"/>
    <property type="molecule type" value="Genomic_DNA"/>
</dbReference>
<feature type="compositionally biased region" description="Polar residues" evidence="1">
    <location>
        <begin position="69"/>
        <end position="79"/>
    </location>
</feature>
<keyword evidence="3" id="KW-1185">Reference proteome</keyword>
<dbReference type="GO" id="GO:0005739">
    <property type="term" value="C:mitochondrion"/>
    <property type="evidence" value="ECO:0007669"/>
    <property type="project" value="TreeGrafter"/>
</dbReference>
<evidence type="ECO:0008006" key="4">
    <source>
        <dbReference type="Google" id="ProtNLM"/>
    </source>
</evidence>